<evidence type="ECO:0000313" key="2">
    <source>
        <dbReference type="Proteomes" id="UP000024329"/>
    </source>
</evidence>
<reference evidence="1 2" key="1">
    <citation type="submission" date="2014-03" db="EMBL/GenBank/DDBJ databases">
        <title>Whole genome sequence of Novosphingobium resinovorum KF1.</title>
        <authorList>
            <person name="Gan H.M."/>
            <person name="Gan H.Y."/>
            <person name="Chew T.H."/>
            <person name="Savka M.A."/>
        </authorList>
    </citation>
    <scope>NUCLEOTIDE SEQUENCE [LARGE SCALE GENOMIC DNA]</scope>
    <source>
        <strain evidence="1 2">KF1</strain>
    </source>
</reference>
<dbReference type="EMBL" id="JFYZ01000027">
    <property type="protein sequence ID" value="EZP79310.1"/>
    <property type="molecule type" value="Genomic_DNA"/>
</dbReference>
<evidence type="ECO:0000313" key="1">
    <source>
        <dbReference type="EMBL" id="EZP79310.1"/>
    </source>
</evidence>
<dbReference type="eggNOG" id="ENOG5033177">
    <property type="taxonomic scope" value="Bacteria"/>
</dbReference>
<gene>
    <name evidence="1" type="ORF">BV97_04073</name>
</gene>
<comment type="caution">
    <text evidence="1">The sequence shown here is derived from an EMBL/GenBank/DDBJ whole genome shotgun (WGS) entry which is preliminary data.</text>
</comment>
<protein>
    <submittedName>
        <fullName evidence="1">Uncharacterized protein</fullName>
    </submittedName>
</protein>
<name>A0A031JQX4_9SPHN</name>
<sequence length="188" mass="20569">MQLRSDILLTSVIRSLKEAIAPALDTSDSLAQEQVRIVIGLLELLAKRLPMQFQFDCDELERLHALSLSLADKAHATLPAHAAADFASAQTGAADVLERAKARPDEVLAAVRHLRAACAGATQSIYKASGEERSDLKNIILGYSSQQLVRDRAWLIDQGWERRPGDLPDIDDLIRLSPPPITGQLNTD</sequence>
<dbReference type="Proteomes" id="UP000024329">
    <property type="component" value="Unassembled WGS sequence"/>
</dbReference>
<accession>A0A031JQX4</accession>
<dbReference type="PATRIC" id="fig|158500.4.peg.4139"/>
<organism evidence="1 2">
    <name type="scientific">Novosphingobium resinovorum</name>
    <dbReference type="NCBI Taxonomy" id="158500"/>
    <lineage>
        <taxon>Bacteria</taxon>
        <taxon>Pseudomonadati</taxon>
        <taxon>Pseudomonadota</taxon>
        <taxon>Alphaproteobacteria</taxon>
        <taxon>Sphingomonadales</taxon>
        <taxon>Sphingomonadaceae</taxon>
        <taxon>Novosphingobium</taxon>
    </lineage>
</organism>
<dbReference type="RefSeq" id="WP_036528244.1">
    <property type="nucleotide sequence ID" value="NZ_JFYZ01000027.1"/>
</dbReference>
<dbReference type="AlphaFoldDB" id="A0A031JQX4"/>
<proteinExistence type="predicted"/>